<dbReference type="InterPro" id="IPR041025">
    <property type="entry name" value="HNH_repeat"/>
</dbReference>
<dbReference type="Pfam" id="PF18780">
    <property type="entry name" value="HNH_repeat"/>
    <property type="match status" value="1"/>
</dbReference>
<keyword evidence="2" id="KW-1185">Reference proteome</keyword>
<accession>A0A6B0GMV1</accession>
<gene>
    <name evidence="1" type="ORF">GQS65_17450</name>
</gene>
<organism evidence="1 2">
    <name type="scientific">Halomarina oriensis</name>
    <dbReference type="NCBI Taxonomy" id="671145"/>
    <lineage>
        <taxon>Archaea</taxon>
        <taxon>Methanobacteriati</taxon>
        <taxon>Methanobacteriota</taxon>
        <taxon>Stenosarchaea group</taxon>
        <taxon>Halobacteria</taxon>
        <taxon>Halobacteriales</taxon>
        <taxon>Natronomonadaceae</taxon>
        <taxon>Halomarina</taxon>
    </lineage>
</organism>
<evidence type="ECO:0000313" key="2">
    <source>
        <dbReference type="Proteomes" id="UP000451471"/>
    </source>
</evidence>
<name>A0A6B0GMV1_9EURY</name>
<sequence length="393" mass="43030">MALDDSIARALAETYTGDAVERVEQYAEVQTYAEDHPDEASGAVATALGLSRSRIRPWLSGSKPDAVRGIDAATDYGWLDPSLESLRALTTLVAWVFSAGSIATETYTPVFTVNTDDKHQRLTTALDLLELAYTVTERESRATQATVDEDASLLGRTLVAYGAPIGSKADLDLTVPEYIDDAPSAVQETFVATYVQNRAGRRIEPGLGIAFREDRTDDYLDALAEFIAAVTDAETSRSEKNIWLTAEAVDAVLNVQLTGLAPSADTEPQLTDREAKLVEELRRVAAIVDGTPRHEDLREHAEVPYHHFLNAFGSLTVAQLAAGLPPNQPGNLPDEFLLAELDAVCEAVGRAVTGPEFEDRSQFTARVYIHRWGTWNDAIRETGREPRIERSQE</sequence>
<reference evidence="1 2" key="1">
    <citation type="submission" date="2019-12" db="EMBL/GenBank/DDBJ databases">
        <title>Halocatena pleomorpha gen. nov. sp. nov., an extremely halophilic archaeon of family Halobacteriaceae isolated from saltpan soil.</title>
        <authorList>
            <person name="Pal Y."/>
            <person name="Verma A."/>
            <person name="Krishnamurthi S."/>
            <person name="Kumar P."/>
        </authorList>
    </citation>
    <scope>NUCLEOTIDE SEQUENCE [LARGE SCALE GENOMIC DNA]</scope>
    <source>
        <strain evidence="1 2">JCM 16495</strain>
    </source>
</reference>
<dbReference type="AlphaFoldDB" id="A0A6B0GMV1"/>
<evidence type="ECO:0000313" key="1">
    <source>
        <dbReference type="EMBL" id="MWG36246.1"/>
    </source>
</evidence>
<protein>
    <submittedName>
        <fullName evidence="1">Uncharacterized protein</fullName>
    </submittedName>
</protein>
<proteinExistence type="predicted"/>
<dbReference type="Proteomes" id="UP000451471">
    <property type="component" value="Unassembled WGS sequence"/>
</dbReference>
<dbReference type="OrthoDB" id="200049at2157"/>
<comment type="caution">
    <text evidence="1">The sequence shown here is derived from an EMBL/GenBank/DDBJ whole genome shotgun (WGS) entry which is preliminary data.</text>
</comment>
<dbReference type="RefSeq" id="WP_158205909.1">
    <property type="nucleotide sequence ID" value="NZ_WSZK01000033.1"/>
</dbReference>
<dbReference type="EMBL" id="WSZK01000033">
    <property type="protein sequence ID" value="MWG36246.1"/>
    <property type="molecule type" value="Genomic_DNA"/>
</dbReference>